<dbReference type="InterPro" id="IPR024042">
    <property type="entry name" value="TM1646-like_dom_sf"/>
</dbReference>
<dbReference type="InterPro" id="IPR005585">
    <property type="entry name" value="DUF327"/>
</dbReference>
<dbReference type="EMBL" id="ABYJ02000067">
    <property type="protein sequence ID" value="EEV01621.1"/>
    <property type="molecule type" value="Genomic_DNA"/>
</dbReference>
<gene>
    <name evidence="1" type="ORF">ROSINTL182_06450</name>
</gene>
<accession>C7G972</accession>
<protein>
    <recommendedName>
        <fullName evidence="3">DUF327 domain-containing protein</fullName>
    </recommendedName>
</protein>
<dbReference type="SUPFAM" id="SSF158397">
    <property type="entry name" value="TM1646-like"/>
    <property type="match status" value="1"/>
</dbReference>
<dbReference type="Pfam" id="PF03885">
    <property type="entry name" value="DUF327"/>
    <property type="match status" value="1"/>
</dbReference>
<reference evidence="1 2" key="1">
    <citation type="submission" date="2009-08" db="EMBL/GenBank/DDBJ databases">
        <authorList>
            <person name="Weinstock G."/>
            <person name="Sodergren E."/>
            <person name="Clifton S."/>
            <person name="Fulton L."/>
            <person name="Fulton B."/>
            <person name="Courtney L."/>
            <person name="Fronick C."/>
            <person name="Harrison M."/>
            <person name="Strong C."/>
            <person name="Farmer C."/>
            <person name="Delahaunty K."/>
            <person name="Markovic C."/>
            <person name="Hall O."/>
            <person name="Minx P."/>
            <person name="Tomlinson C."/>
            <person name="Mitreva M."/>
            <person name="Nelson J."/>
            <person name="Hou S."/>
            <person name="Wollam A."/>
            <person name="Pepin K.H."/>
            <person name="Johnson M."/>
            <person name="Bhonagiri V."/>
            <person name="Nash W.E."/>
            <person name="Warren W."/>
            <person name="Chinwalla A."/>
            <person name="Mardis E.R."/>
            <person name="Wilson R.K."/>
        </authorList>
    </citation>
    <scope>NUCLEOTIDE SEQUENCE [LARGE SCALE GENOMIC DNA]</scope>
    <source>
        <strain evidence="1 2">L1-82</strain>
    </source>
</reference>
<dbReference type="Proteomes" id="UP000004828">
    <property type="component" value="Unassembled WGS sequence"/>
</dbReference>
<name>C7G972_9FIRM</name>
<evidence type="ECO:0000313" key="1">
    <source>
        <dbReference type="EMBL" id="EEV01621.1"/>
    </source>
</evidence>
<dbReference type="AlphaFoldDB" id="C7G972"/>
<evidence type="ECO:0008006" key="3">
    <source>
        <dbReference type="Google" id="ProtNLM"/>
    </source>
</evidence>
<proteinExistence type="predicted"/>
<sequence>MSALDINKLNHVTEVTQVPDTNQNVQGDGSFKFTLASAITDADLQAKVDMLLSDITAQGNRIAQHMDIRDMKKYRGLIREFMNEVVFRSHKFSRENFLDRRGRHRVYGLIKLIDSNLDELAQELVKDEKDHIAILSKIGEIRGLILDILT</sequence>
<organism evidence="1 2">
    <name type="scientific">Roseburia intestinalis L1-82</name>
    <dbReference type="NCBI Taxonomy" id="536231"/>
    <lineage>
        <taxon>Bacteria</taxon>
        <taxon>Bacillati</taxon>
        <taxon>Bacillota</taxon>
        <taxon>Clostridia</taxon>
        <taxon>Lachnospirales</taxon>
        <taxon>Lachnospiraceae</taxon>
        <taxon>Roseburia</taxon>
    </lineage>
</organism>
<evidence type="ECO:0000313" key="2">
    <source>
        <dbReference type="Proteomes" id="UP000004828"/>
    </source>
</evidence>
<dbReference type="HOGENOM" id="CLU_121413_1_0_9"/>
<dbReference type="Gene3D" id="1.20.120.490">
    <property type="entry name" value="Hypothetical protein TM1646-like domain"/>
    <property type="match status" value="1"/>
</dbReference>
<comment type="caution">
    <text evidence="1">The sequence shown here is derived from an EMBL/GenBank/DDBJ whole genome shotgun (WGS) entry which is preliminary data.</text>
</comment>